<dbReference type="Proteomes" id="UP001178461">
    <property type="component" value="Chromosome 3"/>
</dbReference>
<evidence type="ECO:0000256" key="1">
    <source>
        <dbReference type="SAM" id="MobiDB-lite"/>
    </source>
</evidence>
<dbReference type="AlphaFoldDB" id="A0AA35P194"/>
<feature type="non-terminal residue" evidence="2">
    <location>
        <position position="1"/>
    </location>
</feature>
<dbReference type="EMBL" id="OX395128">
    <property type="protein sequence ID" value="CAI5769180.1"/>
    <property type="molecule type" value="Genomic_DNA"/>
</dbReference>
<accession>A0AA35P194</accession>
<proteinExistence type="predicted"/>
<name>A0AA35P194_9SAUR</name>
<organism evidence="2 3">
    <name type="scientific">Podarcis lilfordi</name>
    <name type="common">Lilford's wall lizard</name>
    <dbReference type="NCBI Taxonomy" id="74358"/>
    <lineage>
        <taxon>Eukaryota</taxon>
        <taxon>Metazoa</taxon>
        <taxon>Chordata</taxon>
        <taxon>Craniata</taxon>
        <taxon>Vertebrata</taxon>
        <taxon>Euteleostomi</taxon>
        <taxon>Lepidosauria</taxon>
        <taxon>Squamata</taxon>
        <taxon>Bifurcata</taxon>
        <taxon>Unidentata</taxon>
        <taxon>Episquamata</taxon>
        <taxon>Laterata</taxon>
        <taxon>Lacertibaenia</taxon>
        <taxon>Lacertidae</taxon>
        <taxon>Podarcis</taxon>
    </lineage>
</organism>
<reference evidence="2" key="1">
    <citation type="submission" date="2022-12" db="EMBL/GenBank/DDBJ databases">
        <authorList>
            <person name="Alioto T."/>
            <person name="Alioto T."/>
            <person name="Gomez Garrido J."/>
        </authorList>
    </citation>
    <scope>NUCLEOTIDE SEQUENCE</scope>
</reference>
<keyword evidence="3" id="KW-1185">Reference proteome</keyword>
<gene>
    <name evidence="2" type="ORF">PODLI_1B039292</name>
</gene>
<evidence type="ECO:0000313" key="2">
    <source>
        <dbReference type="EMBL" id="CAI5769180.1"/>
    </source>
</evidence>
<protein>
    <submittedName>
        <fullName evidence="2">Uncharacterized protein</fullName>
    </submittedName>
</protein>
<sequence length="89" mass="10061">WKTFLEQRCILLGHIGEAVKGSKKGPCSRPESKMEVCRGDDRLPGVLLQTFCYSLLWLSQFSRGSGSRCERTEKGNEGNQDIESMSYED</sequence>
<feature type="region of interest" description="Disordered" evidence="1">
    <location>
        <begin position="63"/>
        <end position="89"/>
    </location>
</feature>
<evidence type="ECO:0000313" key="3">
    <source>
        <dbReference type="Proteomes" id="UP001178461"/>
    </source>
</evidence>